<dbReference type="AlphaFoldDB" id="A0A1B1C4E7"/>
<name>A0A1B1C4E7_RHILE</name>
<sequence>MYAVHHDGQLTTVAAPMAASASVAASIAFLSPKACGLDRRPDRLPGDKACIDDVRDLCGRCSRDADLGDEQRIILVDRCGRFQIGASLICLLRIGQSLAGAGRDVFQALGLGRRVDRRLSAAFNASRLTSRLAHPLVRLRRS</sequence>
<protein>
    <submittedName>
        <fullName evidence="1">Uncharacterized protein</fullName>
    </submittedName>
</protein>
<gene>
    <name evidence="1" type="ORF">BA011_01835</name>
</gene>
<reference evidence="1 2" key="1">
    <citation type="submission" date="2016-06" db="EMBL/GenBank/DDBJ databases">
        <title>Microsymbionts genomes from the relict species Vavilovia formosa.</title>
        <authorList>
            <person name="Chirak E."/>
            <person name="Kimeklis A."/>
            <person name="Andronov E."/>
        </authorList>
    </citation>
    <scope>NUCLEOTIDE SEQUENCE [LARGE SCALE GENOMIC DNA]</scope>
    <source>
        <strain evidence="1 2">Vaf10</strain>
    </source>
</reference>
<dbReference type="EMBL" id="CP016286">
    <property type="protein sequence ID" value="ANP84599.1"/>
    <property type="molecule type" value="Genomic_DNA"/>
</dbReference>
<accession>A0A1B1C4E7</accession>
<dbReference type="Proteomes" id="UP000092691">
    <property type="component" value="Chromosome"/>
</dbReference>
<proteinExistence type="predicted"/>
<evidence type="ECO:0000313" key="2">
    <source>
        <dbReference type="Proteomes" id="UP000092691"/>
    </source>
</evidence>
<evidence type="ECO:0000313" key="1">
    <source>
        <dbReference type="EMBL" id="ANP84599.1"/>
    </source>
</evidence>
<organism evidence="1 2">
    <name type="scientific">Rhizobium leguminosarum</name>
    <dbReference type="NCBI Taxonomy" id="384"/>
    <lineage>
        <taxon>Bacteria</taxon>
        <taxon>Pseudomonadati</taxon>
        <taxon>Pseudomonadota</taxon>
        <taxon>Alphaproteobacteria</taxon>
        <taxon>Hyphomicrobiales</taxon>
        <taxon>Rhizobiaceae</taxon>
        <taxon>Rhizobium/Agrobacterium group</taxon>
        <taxon>Rhizobium</taxon>
    </lineage>
</organism>